<name>A0A0S2FD81_LYSAN</name>
<proteinExistence type="predicted"/>
<dbReference type="PATRIC" id="fig|84531.8.peg.3366"/>
<dbReference type="AlphaFoldDB" id="A0A0S2FD81"/>
<dbReference type="RefSeq" id="WP_057918513.1">
    <property type="nucleotide sequence ID" value="NZ_CP011129.1"/>
</dbReference>
<evidence type="ECO:0000313" key="2">
    <source>
        <dbReference type="Proteomes" id="UP000060787"/>
    </source>
</evidence>
<evidence type="ECO:0008006" key="3">
    <source>
        <dbReference type="Google" id="ProtNLM"/>
    </source>
</evidence>
<organism evidence="1 2">
    <name type="scientific">Lysobacter antibioticus</name>
    <dbReference type="NCBI Taxonomy" id="84531"/>
    <lineage>
        <taxon>Bacteria</taxon>
        <taxon>Pseudomonadati</taxon>
        <taxon>Pseudomonadota</taxon>
        <taxon>Gammaproteobacteria</taxon>
        <taxon>Lysobacterales</taxon>
        <taxon>Lysobacteraceae</taxon>
        <taxon>Lysobacter</taxon>
    </lineage>
</organism>
<dbReference type="eggNOG" id="ENOG50336BK">
    <property type="taxonomic scope" value="Bacteria"/>
</dbReference>
<dbReference type="EMBL" id="CP011129">
    <property type="protein sequence ID" value="ALN81477.1"/>
    <property type="molecule type" value="Genomic_DNA"/>
</dbReference>
<reference evidence="1 2" key="1">
    <citation type="journal article" date="2015" name="BMC Genomics">
        <title>Comparative genomics and metabolic profiling of the genus Lysobacter.</title>
        <authorList>
            <person name="de Bruijn I."/>
            <person name="Cheng X."/>
            <person name="de Jager V."/>
            <person name="Exposito R.G."/>
            <person name="Watrous J."/>
            <person name="Patel N."/>
            <person name="Postma J."/>
            <person name="Dorrestein P.C."/>
            <person name="Kobayashi D."/>
            <person name="Raaijmakers J.M."/>
        </authorList>
    </citation>
    <scope>NUCLEOTIDE SEQUENCE [LARGE SCALE GENOMIC DNA]</scope>
    <source>
        <strain evidence="1 2">76</strain>
    </source>
</reference>
<sequence length="595" mass="65468">MAELLKRENDIVTLKMELTRPQHARAALQFQAGGRLQSLPLWEGGIDEWGLAPSIASDLRTRPDESQFHIAPRLLPSLHTAWLQHAEPGRPLWIHLAKPYGALRYLPWERLLLDALQTPVLMLPDFIFPPPRESATMLDIAVCASAPLNCEHAHIRDGLVDAIQAIVSGIDRPVRLHVFADAEMGEPVRHLSPGSAELILHSPADAERFVVEDPSSRLLDSSGTLRSPWLLWMRQALKPYSTDAVHFVCHGHLSGTSGAMLLAQSPLGRTENYLAGPVGACELTSFLTQVGAWATAFSASRDNHNPVGLRALADEIAQSLPGPMLLFNAAYDAPAALAQSYRFIHAQSAQPPPRSRAVYLYCQPYLVSPTRGASDGGELSEQVRSHIELYSRNDTQRDSALKSLPLSAAASATRSPSFVQAASKSISAVTAATERLAEQVQVQYQQAMRDEVLPEAIVQRDLDTAMDTIDLLRQAVGDIERRRIHGEIEQRLVEIEQDAPPTVEALVEAPIEGPADSVIEHHFLIGSDVADSTEQALLQAQIERMDQIADYRLQVEQLPGEATESPLDRRILKAKLDLEQRKLQLSDSDELEDAP</sequence>
<dbReference type="STRING" id="84531.LA76x_3351"/>
<dbReference type="KEGG" id="lab:LA76x_3351"/>
<dbReference type="Proteomes" id="UP000060787">
    <property type="component" value="Chromosome"/>
</dbReference>
<evidence type="ECO:0000313" key="1">
    <source>
        <dbReference type="EMBL" id="ALN81477.1"/>
    </source>
</evidence>
<gene>
    <name evidence="1" type="ORF">LA76x_3351</name>
</gene>
<accession>A0A0S2FD81</accession>
<protein>
    <recommendedName>
        <fullName evidence="3">CHAT domain-containing protein</fullName>
    </recommendedName>
</protein>
<keyword evidence="2" id="KW-1185">Reference proteome</keyword>